<feature type="chain" id="PRO_5040438852" evidence="1">
    <location>
        <begin position="25"/>
        <end position="114"/>
    </location>
</feature>
<gene>
    <name evidence="2" type="ORF">DFQ27_009121</name>
</gene>
<evidence type="ECO:0000256" key="1">
    <source>
        <dbReference type="SAM" id="SignalP"/>
    </source>
</evidence>
<reference evidence="2" key="1">
    <citation type="journal article" date="2020" name="Fungal Divers.">
        <title>Resolving the Mortierellaceae phylogeny through synthesis of multi-gene phylogenetics and phylogenomics.</title>
        <authorList>
            <person name="Vandepol N."/>
            <person name="Liber J."/>
            <person name="Desiro A."/>
            <person name="Na H."/>
            <person name="Kennedy M."/>
            <person name="Barry K."/>
            <person name="Grigoriev I.V."/>
            <person name="Miller A.N."/>
            <person name="O'Donnell K."/>
            <person name="Stajich J.E."/>
            <person name="Bonito G."/>
        </authorList>
    </citation>
    <scope>NUCLEOTIDE SEQUENCE</scope>
    <source>
        <strain evidence="2">BC1065</strain>
    </source>
</reference>
<organism evidence="2 3">
    <name type="scientific">Actinomortierella ambigua</name>
    <dbReference type="NCBI Taxonomy" id="1343610"/>
    <lineage>
        <taxon>Eukaryota</taxon>
        <taxon>Fungi</taxon>
        <taxon>Fungi incertae sedis</taxon>
        <taxon>Mucoromycota</taxon>
        <taxon>Mortierellomycotina</taxon>
        <taxon>Mortierellomycetes</taxon>
        <taxon>Mortierellales</taxon>
        <taxon>Mortierellaceae</taxon>
        <taxon>Actinomortierella</taxon>
    </lineage>
</organism>
<dbReference type="AlphaFoldDB" id="A0A9P6PRF9"/>
<sequence length="114" mass="11501">MKVYTVTFALVALIASTLVPETSAAAVAIGVGADTTNAVADAAAAPPTIAAAAGPAGGAAATFCPKVLLCLPDNSEPCASECRDRGALQHRCAGWQCLCCSRTGICTEWCQFKP</sequence>
<keyword evidence="3" id="KW-1185">Reference proteome</keyword>
<feature type="signal peptide" evidence="1">
    <location>
        <begin position="1"/>
        <end position="24"/>
    </location>
</feature>
<protein>
    <submittedName>
        <fullName evidence="2">Uncharacterized protein</fullName>
    </submittedName>
</protein>
<evidence type="ECO:0000313" key="2">
    <source>
        <dbReference type="EMBL" id="KAG0250952.1"/>
    </source>
</evidence>
<dbReference type="EMBL" id="JAAAJB010000806">
    <property type="protein sequence ID" value="KAG0250952.1"/>
    <property type="molecule type" value="Genomic_DNA"/>
</dbReference>
<proteinExistence type="predicted"/>
<comment type="caution">
    <text evidence="2">The sequence shown here is derived from an EMBL/GenBank/DDBJ whole genome shotgun (WGS) entry which is preliminary data.</text>
</comment>
<dbReference type="Proteomes" id="UP000807716">
    <property type="component" value="Unassembled WGS sequence"/>
</dbReference>
<evidence type="ECO:0000313" key="3">
    <source>
        <dbReference type="Proteomes" id="UP000807716"/>
    </source>
</evidence>
<accession>A0A9P6PRF9</accession>
<keyword evidence="1" id="KW-0732">Signal</keyword>
<name>A0A9P6PRF9_9FUNG</name>